<protein>
    <submittedName>
        <fullName evidence="1">Uncharacterized protein</fullName>
    </submittedName>
</protein>
<name>A0ACB7ZV79_9AGAM</name>
<proteinExistence type="predicted"/>
<reference evidence="1" key="1">
    <citation type="journal article" date="2021" name="New Phytol.">
        <title>Evolutionary innovations through gain and loss of genes in the ectomycorrhizal Boletales.</title>
        <authorList>
            <person name="Wu G."/>
            <person name="Miyauchi S."/>
            <person name="Morin E."/>
            <person name="Kuo A."/>
            <person name="Drula E."/>
            <person name="Varga T."/>
            <person name="Kohler A."/>
            <person name="Feng B."/>
            <person name="Cao Y."/>
            <person name="Lipzen A."/>
            <person name="Daum C."/>
            <person name="Hundley H."/>
            <person name="Pangilinan J."/>
            <person name="Johnson J."/>
            <person name="Barry K."/>
            <person name="LaButti K."/>
            <person name="Ng V."/>
            <person name="Ahrendt S."/>
            <person name="Min B."/>
            <person name="Choi I.G."/>
            <person name="Park H."/>
            <person name="Plett J.M."/>
            <person name="Magnuson J."/>
            <person name="Spatafora J.W."/>
            <person name="Nagy L.G."/>
            <person name="Henrissat B."/>
            <person name="Grigoriev I.V."/>
            <person name="Yang Z.L."/>
            <person name="Xu J."/>
            <person name="Martin F.M."/>
        </authorList>
    </citation>
    <scope>NUCLEOTIDE SEQUENCE</scope>
    <source>
        <strain evidence="1">ATCC 28755</strain>
    </source>
</reference>
<evidence type="ECO:0000313" key="1">
    <source>
        <dbReference type="EMBL" id="KAH7904638.1"/>
    </source>
</evidence>
<keyword evidence="2" id="KW-1185">Reference proteome</keyword>
<comment type="caution">
    <text evidence="1">The sequence shown here is derived from an EMBL/GenBank/DDBJ whole genome shotgun (WGS) entry which is preliminary data.</text>
</comment>
<dbReference type="Proteomes" id="UP000790377">
    <property type="component" value="Unassembled WGS sequence"/>
</dbReference>
<evidence type="ECO:0000313" key="2">
    <source>
        <dbReference type="Proteomes" id="UP000790377"/>
    </source>
</evidence>
<organism evidence="1 2">
    <name type="scientific">Hygrophoropsis aurantiaca</name>
    <dbReference type="NCBI Taxonomy" id="72124"/>
    <lineage>
        <taxon>Eukaryota</taxon>
        <taxon>Fungi</taxon>
        <taxon>Dikarya</taxon>
        <taxon>Basidiomycota</taxon>
        <taxon>Agaricomycotina</taxon>
        <taxon>Agaricomycetes</taxon>
        <taxon>Agaricomycetidae</taxon>
        <taxon>Boletales</taxon>
        <taxon>Coniophorineae</taxon>
        <taxon>Hygrophoropsidaceae</taxon>
        <taxon>Hygrophoropsis</taxon>
    </lineage>
</organism>
<gene>
    <name evidence="1" type="ORF">BJ138DRAFT_1236464</name>
</gene>
<accession>A0ACB7ZV79</accession>
<dbReference type="EMBL" id="MU268406">
    <property type="protein sequence ID" value="KAH7904638.1"/>
    <property type="molecule type" value="Genomic_DNA"/>
</dbReference>
<sequence>MPPYRSHTDNSASVHPSSDPVTHPPIKTPVPTGQVARPRARVLQVPYPAHMTVIASPADTSVAEQYNILENELKEALEEIACLKAQEEKDELAYTLVKNEVLIVRDEALQCVVCTQVCSHPFTTSCGHSFCYDCLKGWFQSIIAMAARDIRGVPLRLQEPPYTDADLLWLYNKFPDFSPEFSCPICRGIVKERPSPSVALIDLMEGVEKLFGGVRENAGTPHSCAASDLWKGVFVSKLRPATPRLSIMIELSDDKDDSDEDDIEFV</sequence>